<sequence>MSKFMQAAILTLCFSALSQPVFAVEKEGADDNEKTTTVPQKVTENPHPETNTTTPTSTISNVTSTNPTTTNTTLNTVPIDNSTTSTDKKKKTCCNII</sequence>
<evidence type="ECO:0000313" key="4">
    <source>
        <dbReference type="Proteomes" id="UP001330434"/>
    </source>
</evidence>
<feature type="signal peptide" evidence="2">
    <location>
        <begin position="1"/>
        <end position="23"/>
    </location>
</feature>
<dbReference type="Proteomes" id="UP001330434">
    <property type="component" value="Chromosome"/>
</dbReference>
<gene>
    <name evidence="3" type="ORF">Bealeia1_00136</name>
</gene>
<dbReference type="EMBL" id="CP133270">
    <property type="protein sequence ID" value="WVX65967.1"/>
    <property type="molecule type" value="Genomic_DNA"/>
</dbReference>
<feature type="region of interest" description="Disordered" evidence="1">
    <location>
        <begin position="26"/>
        <end position="87"/>
    </location>
</feature>
<reference evidence="3 4" key="1">
    <citation type="journal article" date="2024" name="Environ. Microbiol.">
        <title>Novel evolutionary insights on the interactions of the Holosporales (Alphaproteobacteria) with eukaryotic hosts from comparative genomics.</title>
        <authorList>
            <person name="Giovannini M."/>
            <person name="Petroni G."/>
            <person name="Castelli M."/>
        </authorList>
    </citation>
    <scope>NUCLEOTIDE SEQUENCE [LARGE SCALE GENOMIC DNA]</scope>
    <source>
        <strain evidence="3 4">US_Bl 15I1</strain>
    </source>
</reference>
<organism evidence="3 4">
    <name type="scientific">Candidatus Bealeia paramacronuclearis</name>
    <dbReference type="NCBI Taxonomy" id="1921001"/>
    <lineage>
        <taxon>Bacteria</taxon>
        <taxon>Pseudomonadati</taxon>
        <taxon>Pseudomonadota</taxon>
        <taxon>Alphaproteobacteria</taxon>
        <taxon>Holosporales</taxon>
        <taxon>Holosporaceae</taxon>
        <taxon>Candidatus Bealeia</taxon>
    </lineage>
</organism>
<feature type="chain" id="PRO_5047235951" evidence="2">
    <location>
        <begin position="24"/>
        <end position="97"/>
    </location>
</feature>
<evidence type="ECO:0000256" key="1">
    <source>
        <dbReference type="SAM" id="MobiDB-lite"/>
    </source>
</evidence>
<name>A0ABZ2C0H7_9PROT</name>
<proteinExistence type="predicted"/>
<feature type="compositionally biased region" description="Low complexity" evidence="1">
    <location>
        <begin position="42"/>
        <end position="85"/>
    </location>
</feature>
<evidence type="ECO:0000313" key="3">
    <source>
        <dbReference type="EMBL" id="WVX65967.1"/>
    </source>
</evidence>
<accession>A0ABZ2C0H7</accession>
<dbReference type="RefSeq" id="WP_331256534.1">
    <property type="nucleotide sequence ID" value="NZ_CP133270.1"/>
</dbReference>
<protein>
    <submittedName>
        <fullName evidence="3">Uncharacterized protein</fullName>
    </submittedName>
</protein>
<keyword evidence="2" id="KW-0732">Signal</keyword>
<keyword evidence="4" id="KW-1185">Reference proteome</keyword>
<evidence type="ECO:0000256" key="2">
    <source>
        <dbReference type="SAM" id="SignalP"/>
    </source>
</evidence>